<reference evidence="2" key="1">
    <citation type="submission" date="2025-08" db="UniProtKB">
        <authorList>
            <consortium name="RefSeq"/>
        </authorList>
    </citation>
    <scope>IDENTIFICATION</scope>
    <source>
        <strain evidence="2">Tuebingen</strain>
        <tissue evidence="2">Fibroblasts and whole tissue</tissue>
    </source>
</reference>
<evidence type="ECO:0000313" key="2">
    <source>
        <dbReference type="RefSeq" id="XP_073786464.1"/>
    </source>
</evidence>
<proteinExistence type="predicted"/>
<keyword evidence="1" id="KW-1185">Reference proteome</keyword>
<sequence length="654" mass="73077">MPRGKGYRRSQAAKRRNAERITLTSPLDLAEVKPPLKKKAEFIESSSNNPEIYQTADTSLNCCMDPNTSPNCRKAPNTSPNCRKALNTSPNCRKAPNTSPNCRKAPNTSPICRKAPNTSPICRKAPNVSNDVNQCFNVNNSDYFPQKFIQGSFHQCDERFGFNRNRQCAVNSITAVMMSVLKHVQTWTTDDLNAVLLHGDKLYTSMCQQGKINDHLQRGYVSVAELPTVHTLYDTNLSIKYSESLSGVVGVDVYDDSLRDVCMSIEEALQRALVQSDACLLNIRDNICAVIKVESEFAVVDSHSRNGKGMAEYDNGRSIVVYCSDIHMLFAHVVNLAMSLNAQGTPFEVTGLKATIISKSTCAARGYNPGQQCIITHVSPAESDVQCCIVDSVKQRDLNKPAFLEKVIQMQSDSTKKLQQIESKLTHVSKFPGNILMGDVIIGNTENTPFNFKPLTWEEQNALCQRLHLINERVHVQVANMCSLGVPCKTKSIKGDGNCLFRSIADALCGNQEKHLIIRRAVVKHLEANSSKFLRYIGEEYRSVKDYLTLSKMYYSGSWGSHVELFCAANLLKINLMTFNVDRWNAYVPNNELFTENSIYLKHCNGNHYEVVTCVKNGSQENVCAEACNIGVYHQSITCSLRKRKLNYTPAQCK</sequence>
<gene>
    <name evidence="2" type="primary">LOC141378847</name>
</gene>
<name>A0AC58HWV1_DANRE</name>
<accession>A0AC58HWV1</accession>
<protein>
    <submittedName>
        <fullName evidence="2">Uncharacterized protein</fullName>
    </submittedName>
</protein>
<organism evidence="1 2">
    <name type="scientific">Danio rerio</name>
    <name type="common">Zebrafish</name>
    <name type="synonym">Brachydanio rerio</name>
    <dbReference type="NCBI Taxonomy" id="7955"/>
    <lineage>
        <taxon>Eukaryota</taxon>
        <taxon>Metazoa</taxon>
        <taxon>Chordata</taxon>
        <taxon>Craniata</taxon>
        <taxon>Vertebrata</taxon>
        <taxon>Euteleostomi</taxon>
        <taxon>Actinopterygii</taxon>
        <taxon>Neopterygii</taxon>
        <taxon>Teleostei</taxon>
        <taxon>Ostariophysi</taxon>
        <taxon>Cypriniformes</taxon>
        <taxon>Danionidae</taxon>
        <taxon>Danioninae</taxon>
        <taxon>Danio</taxon>
    </lineage>
</organism>
<dbReference type="RefSeq" id="XP_073786464.1">
    <property type="nucleotide sequence ID" value="XM_073930363.1"/>
</dbReference>
<evidence type="ECO:0000313" key="1">
    <source>
        <dbReference type="Proteomes" id="UP000000437"/>
    </source>
</evidence>
<dbReference type="Proteomes" id="UP000000437">
    <property type="component" value="Chromosome 18"/>
</dbReference>